<keyword evidence="4" id="KW-1185">Reference proteome</keyword>
<keyword evidence="2" id="KW-1277">Toxin-antitoxin system</keyword>
<dbReference type="GO" id="GO:0006355">
    <property type="term" value="P:regulation of DNA-templated transcription"/>
    <property type="evidence" value="ECO:0007669"/>
    <property type="project" value="InterPro"/>
</dbReference>
<dbReference type="PANTHER" id="PTHR38781:SF1">
    <property type="entry name" value="ANTITOXIN DINJ-RELATED"/>
    <property type="match status" value="1"/>
</dbReference>
<comment type="similarity">
    <text evidence="1">Belongs to the RelB/DinJ antitoxin family.</text>
</comment>
<dbReference type="HOGENOM" id="CLU_154558_12_0_4"/>
<dbReference type="GO" id="GO:0006351">
    <property type="term" value="P:DNA-templated transcription"/>
    <property type="evidence" value="ECO:0007669"/>
    <property type="project" value="TreeGrafter"/>
</dbReference>
<protein>
    <submittedName>
        <fullName evidence="3">Addiction module antitoxin, RelB/DinJ family protein</fullName>
    </submittedName>
</protein>
<dbReference type="Proteomes" id="UP000027604">
    <property type="component" value="Chromosome I"/>
</dbReference>
<sequence length="67" mass="7221">MDEEMKLQAHQTLAAMGMTVSDAVRLFLHRVVADQAIPFELKVSNGAGRVEQQGAGQQLRALGALSE</sequence>
<evidence type="ECO:0000313" key="4">
    <source>
        <dbReference type="Proteomes" id="UP000027604"/>
    </source>
</evidence>
<dbReference type="PATRIC" id="fig|1349767.4.peg.469"/>
<reference evidence="3 4" key="1">
    <citation type="journal article" date="2015" name="Genome Announc.">
        <title>Genome Sequence of Mushroom Soft-Rot Pathogen Janthinobacterium agaricidamnosum.</title>
        <authorList>
            <person name="Graupner K."/>
            <person name="Lackner G."/>
            <person name="Hertweck C."/>
        </authorList>
    </citation>
    <scope>NUCLEOTIDE SEQUENCE [LARGE SCALE GENOMIC DNA]</scope>
    <source>
        <strain evidence="4">NBRC 102515 / DSM 9628</strain>
    </source>
</reference>
<evidence type="ECO:0000256" key="1">
    <source>
        <dbReference type="ARBA" id="ARBA00010562"/>
    </source>
</evidence>
<name>W0V6P8_9BURK</name>
<dbReference type="EMBL" id="HG322949">
    <property type="protein sequence ID" value="CDG84494.1"/>
    <property type="molecule type" value="Genomic_DNA"/>
</dbReference>
<dbReference type="PANTHER" id="PTHR38781">
    <property type="entry name" value="ANTITOXIN DINJ-RELATED"/>
    <property type="match status" value="1"/>
</dbReference>
<proteinExistence type="inferred from homology"/>
<dbReference type="eggNOG" id="COG3077">
    <property type="taxonomic scope" value="Bacteria"/>
</dbReference>
<organism evidence="3 4">
    <name type="scientific">Janthinobacterium agaricidamnosum NBRC 102515 = DSM 9628</name>
    <dbReference type="NCBI Taxonomy" id="1349767"/>
    <lineage>
        <taxon>Bacteria</taxon>
        <taxon>Pseudomonadati</taxon>
        <taxon>Pseudomonadota</taxon>
        <taxon>Betaproteobacteria</taxon>
        <taxon>Burkholderiales</taxon>
        <taxon>Oxalobacteraceae</taxon>
        <taxon>Janthinobacterium</taxon>
    </lineage>
</organism>
<dbReference type="NCBIfam" id="TIGR02384">
    <property type="entry name" value="RelB_DinJ"/>
    <property type="match status" value="1"/>
</dbReference>
<dbReference type="STRING" id="1349767.GJA_3882"/>
<evidence type="ECO:0000256" key="2">
    <source>
        <dbReference type="ARBA" id="ARBA00022649"/>
    </source>
</evidence>
<dbReference type="Pfam" id="PF04221">
    <property type="entry name" value="RelB"/>
    <property type="match status" value="1"/>
</dbReference>
<evidence type="ECO:0000313" key="3">
    <source>
        <dbReference type="EMBL" id="CDG84494.1"/>
    </source>
</evidence>
<dbReference type="AlphaFoldDB" id="W0V6P8"/>
<dbReference type="InterPro" id="IPR007337">
    <property type="entry name" value="RelB/DinJ"/>
</dbReference>
<accession>W0V6P8</accession>
<dbReference type="InterPro" id="IPR013321">
    <property type="entry name" value="Arc_rbn_hlx_hlx"/>
</dbReference>
<dbReference type="Gene3D" id="1.10.1220.10">
    <property type="entry name" value="Met repressor-like"/>
    <property type="match status" value="1"/>
</dbReference>
<gene>
    <name evidence="3" type="ORF">GJA_3882</name>
</gene>
<dbReference type="KEGG" id="jag:GJA_3882"/>